<name>A0A7W5AZJ8_9BACL</name>
<comment type="caution">
    <text evidence="1">The sequence shown here is derived from an EMBL/GenBank/DDBJ whole genome shotgun (WGS) entry which is preliminary data.</text>
</comment>
<evidence type="ECO:0000313" key="1">
    <source>
        <dbReference type="EMBL" id="MBB3111682.1"/>
    </source>
</evidence>
<dbReference type="EMBL" id="JACHXK010000008">
    <property type="protein sequence ID" value="MBB3111682.1"/>
    <property type="molecule type" value="Genomic_DNA"/>
</dbReference>
<accession>A0A7W5AZJ8</accession>
<gene>
    <name evidence="1" type="ORF">FHS18_003750</name>
</gene>
<dbReference type="PROSITE" id="PS51257">
    <property type="entry name" value="PROKAR_LIPOPROTEIN"/>
    <property type="match status" value="1"/>
</dbReference>
<keyword evidence="2" id="KW-1185">Reference proteome</keyword>
<reference evidence="1 2" key="1">
    <citation type="submission" date="2020-08" db="EMBL/GenBank/DDBJ databases">
        <title>Genomic Encyclopedia of Type Strains, Phase III (KMG-III): the genomes of soil and plant-associated and newly described type strains.</title>
        <authorList>
            <person name="Whitman W."/>
        </authorList>
    </citation>
    <scope>NUCLEOTIDE SEQUENCE [LARGE SCALE GENOMIC DNA]</scope>
    <source>
        <strain evidence="1 2">CECT 5862</strain>
    </source>
</reference>
<proteinExistence type="predicted"/>
<dbReference type="Proteomes" id="UP000570361">
    <property type="component" value="Unassembled WGS sequence"/>
</dbReference>
<sequence length="55" mass="6119">MRNYIKLVAVNLFVVFALTGCNETIADHLTEEKIKPIVNPESTLTRVKVNTDGVC</sequence>
<dbReference type="AlphaFoldDB" id="A0A7W5AZJ8"/>
<evidence type="ECO:0000313" key="2">
    <source>
        <dbReference type="Proteomes" id="UP000570361"/>
    </source>
</evidence>
<keyword evidence="1" id="KW-0449">Lipoprotein</keyword>
<protein>
    <submittedName>
        <fullName evidence="1">Type III secretory pathway lipoprotein EscJ</fullName>
    </submittedName>
</protein>
<organism evidence="1 2">
    <name type="scientific">Paenibacillus phyllosphaerae</name>
    <dbReference type="NCBI Taxonomy" id="274593"/>
    <lineage>
        <taxon>Bacteria</taxon>
        <taxon>Bacillati</taxon>
        <taxon>Bacillota</taxon>
        <taxon>Bacilli</taxon>
        <taxon>Bacillales</taxon>
        <taxon>Paenibacillaceae</taxon>
        <taxon>Paenibacillus</taxon>
    </lineage>
</organism>